<reference evidence="2 3" key="1">
    <citation type="submission" date="2019-05" db="EMBL/GenBank/DDBJ databases">
        <title>Another draft genome of Portunus trituberculatus and its Hox gene families provides insights of decapod evolution.</title>
        <authorList>
            <person name="Jeong J.-H."/>
            <person name="Song I."/>
            <person name="Kim S."/>
            <person name="Choi T."/>
            <person name="Kim D."/>
            <person name="Ryu S."/>
            <person name="Kim W."/>
        </authorList>
    </citation>
    <scope>NUCLEOTIDE SEQUENCE [LARGE SCALE GENOMIC DNA]</scope>
    <source>
        <tissue evidence="2">Muscle</tissue>
    </source>
</reference>
<comment type="caution">
    <text evidence="2">The sequence shown here is derived from an EMBL/GenBank/DDBJ whole genome shotgun (WGS) entry which is preliminary data.</text>
</comment>
<dbReference type="AlphaFoldDB" id="A0A5B7D8S8"/>
<evidence type="ECO:0000313" key="2">
    <source>
        <dbReference type="EMBL" id="MPC17623.1"/>
    </source>
</evidence>
<gene>
    <name evidence="2" type="ORF">E2C01_010486</name>
</gene>
<feature type="region of interest" description="Disordered" evidence="1">
    <location>
        <begin position="112"/>
        <end position="131"/>
    </location>
</feature>
<protein>
    <submittedName>
        <fullName evidence="2">Uncharacterized protein</fullName>
    </submittedName>
</protein>
<proteinExistence type="predicted"/>
<accession>A0A5B7D8S8</accession>
<sequence length="131" mass="14714">MIQLFRTSSGWLPRLHAVHHGLLRVLEADTVPEGRSGSTSRTVCVEAERGVPAAQDLCWHQFRGKPIHGRFQKFRILLLSMLRVVLHQFLFHDYFRQIRGLREVGPMSSRARAGSQVAKKGGGTGHMSVMA</sequence>
<name>A0A5B7D8S8_PORTR</name>
<evidence type="ECO:0000313" key="3">
    <source>
        <dbReference type="Proteomes" id="UP000324222"/>
    </source>
</evidence>
<dbReference type="Proteomes" id="UP000324222">
    <property type="component" value="Unassembled WGS sequence"/>
</dbReference>
<keyword evidence="3" id="KW-1185">Reference proteome</keyword>
<organism evidence="2 3">
    <name type="scientific">Portunus trituberculatus</name>
    <name type="common">Swimming crab</name>
    <name type="synonym">Neptunus trituberculatus</name>
    <dbReference type="NCBI Taxonomy" id="210409"/>
    <lineage>
        <taxon>Eukaryota</taxon>
        <taxon>Metazoa</taxon>
        <taxon>Ecdysozoa</taxon>
        <taxon>Arthropoda</taxon>
        <taxon>Crustacea</taxon>
        <taxon>Multicrustacea</taxon>
        <taxon>Malacostraca</taxon>
        <taxon>Eumalacostraca</taxon>
        <taxon>Eucarida</taxon>
        <taxon>Decapoda</taxon>
        <taxon>Pleocyemata</taxon>
        <taxon>Brachyura</taxon>
        <taxon>Eubrachyura</taxon>
        <taxon>Portunoidea</taxon>
        <taxon>Portunidae</taxon>
        <taxon>Portuninae</taxon>
        <taxon>Portunus</taxon>
    </lineage>
</organism>
<evidence type="ECO:0000256" key="1">
    <source>
        <dbReference type="SAM" id="MobiDB-lite"/>
    </source>
</evidence>
<dbReference type="EMBL" id="VSRR010000607">
    <property type="protein sequence ID" value="MPC17623.1"/>
    <property type="molecule type" value="Genomic_DNA"/>
</dbReference>